<gene>
    <name evidence="5" type="ORF">CC78DRAFT_534092</name>
</gene>
<evidence type="ECO:0000313" key="5">
    <source>
        <dbReference type="EMBL" id="KAF2263316.1"/>
    </source>
</evidence>
<dbReference type="CDD" id="cd03766">
    <property type="entry name" value="Gn_AT_II_novel"/>
    <property type="match status" value="1"/>
</dbReference>
<dbReference type="PANTHER" id="PTHR45937:SF1">
    <property type="entry name" value="ASPARAGINE SYNTHETASE DOMAIN-CONTAINING PROTEIN 1"/>
    <property type="match status" value="1"/>
</dbReference>
<dbReference type="GO" id="GO:0004066">
    <property type="term" value="F:asparagine synthase (glutamine-hydrolyzing) activity"/>
    <property type="evidence" value="ECO:0007669"/>
    <property type="project" value="InterPro"/>
</dbReference>
<dbReference type="Gene3D" id="3.60.20.10">
    <property type="entry name" value="Glutamine Phosphoribosylpyrophosphate, subunit 1, domain 1"/>
    <property type="match status" value="1"/>
</dbReference>
<dbReference type="Pfam" id="PF00733">
    <property type="entry name" value="Asn_synthase"/>
    <property type="match status" value="1"/>
</dbReference>
<dbReference type="EMBL" id="ML986627">
    <property type="protein sequence ID" value="KAF2263316.1"/>
    <property type="molecule type" value="Genomic_DNA"/>
</dbReference>
<dbReference type="Gene3D" id="3.40.50.620">
    <property type="entry name" value="HUPs"/>
    <property type="match status" value="1"/>
</dbReference>
<dbReference type="SUPFAM" id="SSF56235">
    <property type="entry name" value="N-terminal nucleophile aminohydrolases (Ntn hydrolases)"/>
    <property type="match status" value="1"/>
</dbReference>
<proteinExistence type="predicted"/>
<dbReference type="AlphaFoldDB" id="A0A9P4K7Q6"/>
<keyword evidence="3" id="KW-0315">Glutamine amidotransferase</keyword>
<dbReference type="Proteomes" id="UP000800093">
    <property type="component" value="Unassembled WGS sequence"/>
</dbReference>
<keyword evidence="2" id="KW-0061">Asparagine biosynthesis</keyword>
<keyword evidence="6" id="KW-1185">Reference proteome</keyword>
<keyword evidence="1" id="KW-0028">Amino-acid biosynthesis</keyword>
<dbReference type="InterPro" id="IPR001962">
    <property type="entry name" value="Asn_synthase"/>
</dbReference>
<evidence type="ECO:0000256" key="2">
    <source>
        <dbReference type="ARBA" id="ARBA00022888"/>
    </source>
</evidence>
<dbReference type="InterPro" id="IPR017932">
    <property type="entry name" value="GATase_2_dom"/>
</dbReference>
<organism evidence="5 6">
    <name type="scientific">Lojkania enalia</name>
    <dbReference type="NCBI Taxonomy" id="147567"/>
    <lineage>
        <taxon>Eukaryota</taxon>
        <taxon>Fungi</taxon>
        <taxon>Dikarya</taxon>
        <taxon>Ascomycota</taxon>
        <taxon>Pezizomycotina</taxon>
        <taxon>Dothideomycetes</taxon>
        <taxon>Pleosporomycetidae</taxon>
        <taxon>Pleosporales</taxon>
        <taxon>Pleosporales incertae sedis</taxon>
        <taxon>Lojkania</taxon>
    </lineage>
</organism>
<dbReference type="SUPFAM" id="SSF52402">
    <property type="entry name" value="Adenine nucleotide alpha hydrolases-like"/>
    <property type="match status" value="1"/>
</dbReference>
<feature type="domain" description="Glutamine amidotransferase type-2" evidence="4">
    <location>
        <begin position="2"/>
        <end position="200"/>
    </location>
</feature>
<evidence type="ECO:0000256" key="1">
    <source>
        <dbReference type="ARBA" id="ARBA00022605"/>
    </source>
</evidence>
<accession>A0A9P4K7Q6</accession>
<evidence type="ECO:0000259" key="4">
    <source>
        <dbReference type="PROSITE" id="PS51278"/>
    </source>
</evidence>
<comment type="caution">
    <text evidence="5">The sequence shown here is derived from an EMBL/GenBank/DDBJ whole genome shotgun (WGS) entry which is preliminary data.</text>
</comment>
<dbReference type="PANTHER" id="PTHR45937">
    <property type="entry name" value="ASPARAGINE SYNTHETASE DOMAIN-CONTAINING PROTEIN 1"/>
    <property type="match status" value="1"/>
</dbReference>
<evidence type="ECO:0000256" key="3">
    <source>
        <dbReference type="ARBA" id="ARBA00022962"/>
    </source>
</evidence>
<protein>
    <recommendedName>
        <fullName evidence="4">Glutamine amidotransferase type-2 domain-containing protein</fullName>
    </recommendedName>
</protein>
<name>A0A9P4K7Q6_9PLEO</name>
<dbReference type="PROSITE" id="PS51278">
    <property type="entry name" value="GATASE_TYPE_2"/>
    <property type="match status" value="1"/>
</dbReference>
<evidence type="ECO:0000313" key="6">
    <source>
        <dbReference type="Proteomes" id="UP000800093"/>
    </source>
</evidence>
<dbReference type="OrthoDB" id="10252281at2759"/>
<dbReference type="InterPro" id="IPR029055">
    <property type="entry name" value="Ntn_hydrolases_N"/>
</dbReference>
<sequence length="573" mass="63775">MCGIFFSLSRNNYLVPDPKTENLLKNRGPDCFGKHQRVIAHNPALESRSDQFHALFLSTVLSLRGHSIVEQPLRDDASDSILCWNGEAWRIGPRAILGNDSEEVFRTLLERTDDIAIEHRTTSIERVLEVIASIRGPFAFVFLDAKRGYLYYGRDCLGRRSLLRKSSSADEFVLSSVCDNASDGRWEEVDADGLYVVDLNTSLNQTGLEVIHIPHCRLNSTRSNGLSIALPFPLMNAAAPDGLCNPNSEHVAQLRTALNDSLRLRVQHVRESVMPIDVNIAKNDAKIAILFSGGLDCTVLARLAHDLVPLTESIDLLNVAFENPRVHGKLDQGVSPYELCPDRITGRTSYAELLQVCPGRLWHFVEINVPYAETSARRARVVALMHPHNTEMDLSISFALYFASRGSGLACSPSYAPPSAYTTPAHVLLSGLGADELFGGYQRHAIAFSRQGYAGLIDELVVDFDRLGKRNLGRDDRVISDSGKEVRFPYLDENFIALALKFPVWAKCDFENAQLLDSDDPSRFLEPGKRILRLLAWHLDMKGVAKEKKRAIQFGSRTAKMETGKTKGTQQLS</sequence>
<dbReference type="GO" id="GO:0006529">
    <property type="term" value="P:asparagine biosynthetic process"/>
    <property type="evidence" value="ECO:0007669"/>
    <property type="project" value="UniProtKB-KW"/>
</dbReference>
<dbReference type="InterPro" id="IPR051857">
    <property type="entry name" value="Asn_synthetase_domain"/>
</dbReference>
<dbReference type="InterPro" id="IPR014729">
    <property type="entry name" value="Rossmann-like_a/b/a_fold"/>
</dbReference>
<dbReference type="CDD" id="cd01991">
    <property type="entry name" value="Asn_synthase_B_C"/>
    <property type="match status" value="1"/>
</dbReference>
<reference evidence="6" key="1">
    <citation type="journal article" date="2020" name="Stud. Mycol.">
        <title>101 Dothideomycetes genomes: A test case for predicting lifestyles and emergence of pathogens.</title>
        <authorList>
            <person name="Haridas S."/>
            <person name="Albert R."/>
            <person name="Binder M."/>
            <person name="Bloem J."/>
            <person name="LaButti K."/>
            <person name="Salamov A."/>
            <person name="Andreopoulos B."/>
            <person name="Baker S."/>
            <person name="Barry K."/>
            <person name="Bills G."/>
            <person name="Bluhm B."/>
            <person name="Cannon C."/>
            <person name="Castanera R."/>
            <person name="Culley D."/>
            <person name="Daum C."/>
            <person name="Ezra D."/>
            <person name="Gonzalez J."/>
            <person name="Henrissat B."/>
            <person name="Kuo A."/>
            <person name="Liang C."/>
            <person name="Lipzen A."/>
            <person name="Lutzoni F."/>
            <person name="Magnuson J."/>
            <person name="Mondo S."/>
            <person name="Nolan M."/>
            <person name="Ohm R."/>
            <person name="Pangilinan J."/>
            <person name="Park H.-J."/>
            <person name="Ramirez L."/>
            <person name="Alfaro M."/>
            <person name="Sun H."/>
            <person name="Tritt A."/>
            <person name="Yoshinaga Y."/>
            <person name="Zwiers L.-H."/>
            <person name="Turgeon B."/>
            <person name="Goodwin S."/>
            <person name="Spatafora J."/>
            <person name="Crous P."/>
            <person name="Grigoriev I."/>
        </authorList>
    </citation>
    <scope>NUCLEOTIDE SEQUENCE [LARGE SCALE GENOMIC DNA]</scope>
    <source>
        <strain evidence="6">CBS 304.66</strain>
    </source>
</reference>